<proteinExistence type="inferred from homology"/>
<evidence type="ECO:0000256" key="3">
    <source>
        <dbReference type="ARBA" id="ARBA00013246"/>
    </source>
</evidence>
<comment type="subcellular location">
    <subcellularLocation>
        <location evidence="1">Nucleus</location>
    </subcellularLocation>
</comment>
<comment type="caution">
    <text evidence="19">The sequence shown here is derived from an EMBL/GenBank/DDBJ whole genome shotgun (WGS) entry which is preliminary data.</text>
</comment>
<keyword evidence="11" id="KW-0805">Transcription regulation</keyword>
<evidence type="ECO:0000313" key="20">
    <source>
        <dbReference type="Proteomes" id="UP001153954"/>
    </source>
</evidence>
<feature type="compositionally biased region" description="Low complexity" evidence="16">
    <location>
        <begin position="873"/>
        <end position="889"/>
    </location>
</feature>
<dbReference type="SUPFAM" id="SSF57903">
    <property type="entry name" value="FYVE/PHD zinc finger"/>
    <property type="match status" value="1"/>
</dbReference>
<feature type="region of interest" description="Disordered" evidence="16">
    <location>
        <begin position="609"/>
        <end position="639"/>
    </location>
</feature>
<dbReference type="Pfam" id="PF13621">
    <property type="entry name" value="Cupin_8"/>
    <property type="match status" value="1"/>
</dbReference>
<protein>
    <recommendedName>
        <fullName evidence="3">[histone H3]-dimethyl-L-lysine(36) demethylase</fullName>
        <ecNumber evidence="3">1.14.11.27</ecNumber>
    </recommendedName>
</protein>
<dbReference type="GO" id="GO:0140680">
    <property type="term" value="F:histone H3K36me/H3K36me2 demethylase activity"/>
    <property type="evidence" value="ECO:0007669"/>
    <property type="project" value="UniProtKB-EC"/>
</dbReference>
<keyword evidence="5 15" id="KW-0863">Zinc-finger</keyword>
<dbReference type="InterPro" id="IPR019786">
    <property type="entry name" value="Zinc_finger_PHD-type_CS"/>
</dbReference>
<evidence type="ECO:0000256" key="5">
    <source>
        <dbReference type="ARBA" id="ARBA00022771"/>
    </source>
</evidence>
<evidence type="ECO:0000313" key="19">
    <source>
        <dbReference type="EMBL" id="CAH2099322.1"/>
    </source>
</evidence>
<keyword evidence="12" id="KW-0804">Transcription</keyword>
<dbReference type="EC" id="1.14.11.27" evidence="3"/>
<dbReference type="PROSITE" id="PS51184">
    <property type="entry name" value="JMJC"/>
    <property type="match status" value="1"/>
</dbReference>
<accession>A0AAU9UN74</accession>
<feature type="compositionally biased region" description="Polar residues" evidence="16">
    <location>
        <begin position="942"/>
        <end position="952"/>
    </location>
</feature>
<dbReference type="InterPro" id="IPR050690">
    <property type="entry name" value="JHDM1_Histone_Demethylase"/>
</dbReference>
<feature type="region of interest" description="Disordered" evidence="16">
    <location>
        <begin position="732"/>
        <end position="760"/>
    </location>
</feature>
<evidence type="ECO:0000256" key="13">
    <source>
        <dbReference type="ARBA" id="ARBA00023242"/>
    </source>
</evidence>
<feature type="compositionally biased region" description="Gly residues" evidence="16">
    <location>
        <begin position="956"/>
        <end position="971"/>
    </location>
</feature>
<feature type="compositionally biased region" description="Low complexity" evidence="16">
    <location>
        <begin position="744"/>
        <end position="759"/>
    </location>
</feature>
<keyword evidence="8" id="KW-0223">Dioxygenase</keyword>
<keyword evidence="7" id="KW-0156">Chromatin regulator</keyword>
<gene>
    <name evidence="19" type="ORF">EEDITHA_LOCUS14317</name>
</gene>
<feature type="compositionally biased region" description="Basic and acidic residues" evidence="16">
    <location>
        <begin position="470"/>
        <end position="479"/>
    </location>
</feature>
<dbReference type="InterPro" id="IPR019787">
    <property type="entry name" value="Znf_PHD-finger"/>
</dbReference>
<feature type="domain" description="PHD-type" evidence="17">
    <location>
        <begin position="6"/>
        <end position="57"/>
    </location>
</feature>
<keyword evidence="20" id="KW-1185">Reference proteome</keyword>
<dbReference type="Pfam" id="PF17811">
    <property type="entry name" value="JHD"/>
    <property type="match status" value="1"/>
</dbReference>
<dbReference type="Proteomes" id="UP001153954">
    <property type="component" value="Unassembled WGS sequence"/>
</dbReference>
<dbReference type="GO" id="GO:0005634">
    <property type="term" value="C:nucleus"/>
    <property type="evidence" value="ECO:0007669"/>
    <property type="project" value="UniProtKB-SubCell"/>
</dbReference>
<dbReference type="Pfam" id="PF00628">
    <property type="entry name" value="PHD"/>
    <property type="match status" value="1"/>
</dbReference>
<reference evidence="19" key="1">
    <citation type="submission" date="2022-03" db="EMBL/GenBank/DDBJ databases">
        <authorList>
            <person name="Tunstrom K."/>
        </authorList>
    </citation>
    <scope>NUCLEOTIDE SEQUENCE</scope>
</reference>
<dbReference type="Gene3D" id="1.20.58.1360">
    <property type="match status" value="1"/>
</dbReference>
<feature type="domain" description="JmjC" evidence="18">
    <location>
        <begin position="203"/>
        <end position="359"/>
    </location>
</feature>
<feature type="region of interest" description="Disordered" evidence="16">
    <location>
        <begin position="470"/>
        <end position="498"/>
    </location>
</feature>
<evidence type="ECO:0000256" key="8">
    <source>
        <dbReference type="ARBA" id="ARBA00022964"/>
    </source>
</evidence>
<keyword evidence="4" id="KW-0479">Metal-binding</keyword>
<comment type="similarity">
    <text evidence="2">Belongs to the JHDM1 histone demethylase family.</text>
</comment>
<organism evidence="19 20">
    <name type="scientific">Euphydryas editha</name>
    <name type="common">Edith's checkerspot</name>
    <dbReference type="NCBI Taxonomy" id="104508"/>
    <lineage>
        <taxon>Eukaryota</taxon>
        <taxon>Metazoa</taxon>
        <taxon>Ecdysozoa</taxon>
        <taxon>Arthropoda</taxon>
        <taxon>Hexapoda</taxon>
        <taxon>Insecta</taxon>
        <taxon>Pterygota</taxon>
        <taxon>Neoptera</taxon>
        <taxon>Endopterygota</taxon>
        <taxon>Lepidoptera</taxon>
        <taxon>Glossata</taxon>
        <taxon>Ditrysia</taxon>
        <taxon>Papilionoidea</taxon>
        <taxon>Nymphalidae</taxon>
        <taxon>Nymphalinae</taxon>
        <taxon>Euphydryas</taxon>
    </lineage>
</organism>
<dbReference type="InterPro" id="IPR001965">
    <property type="entry name" value="Znf_PHD"/>
</dbReference>
<evidence type="ECO:0000256" key="15">
    <source>
        <dbReference type="PROSITE-ProRule" id="PRU00146"/>
    </source>
</evidence>
<evidence type="ECO:0000256" key="12">
    <source>
        <dbReference type="ARBA" id="ARBA00023163"/>
    </source>
</evidence>
<dbReference type="InterPro" id="IPR041667">
    <property type="entry name" value="Cupin_8"/>
</dbReference>
<evidence type="ECO:0000256" key="7">
    <source>
        <dbReference type="ARBA" id="ARBA00022853"/>
    </source>
</evidence>
<dbReference type="SUPFAM" id="SSF51197">
    <property type="entry name" value="Clavaminate synthase-like"/>
    <property type="match status" value="1"/>
</dbReference>
<dbReference type="Gene3D" id="2.60.120.650">
    <property type="entry name" value="Cupin"/>
    <property type="match status" value="1"/>
</dbReference>
<sequence length="1138" mass="127982">MASSKETYCLCGQPYNIGQFMIECDCCREWFHGSCVDVKIYHSDDIDKYHCPKCAQTYGPSVLKIPTNNHRADRYEIGAETRPSQAGTPAWIRALAARPLRPTPAALQRMRPQHFTEEFVRDNGFTRPVVFNTTEGLDMKVPNPATFNVRSVLRYCGAQLEVEVIDVRKQSTLRMPLADFVEYFETPPEHRDEKVLNVLSLEFTDTNMCPLVEPPGALRRLDWARSAWPASAEPARPAVQRYCLMSAAASYTDFHVDFGGTTVWYHVLYGRKIFYLIPPTSTNLALYQQWSAANNQSERFFGDMVEWYGTAEVGPGETLFIPTGWIHAVYTPCDSLVFGGNLLHSYAIEMQLQIYEIESRVETPMMLRYPLFEALHWYAAAQLLAALRRHNEETQDEDFTISESCVTTPPAELPPLLLRGIKILANALKEWHALKSTDSSKRDNVPKCLNSGQLVRELCKELRTIEKRSNSNKDKDLKLKNNSPTKSQNKKKTEAAPKKSLKLTLPKPIMHMTPNGDYIDEKIYADKYYIDNKEVYPDRYVQDKYVNSDVKYVNSDPKFVNSDLKYVNSEIKYVNGIPDTKYVVDSKEILPEKYTYQSYEEVTYQDGNGYVDRQDKKTSLKVKLNNSPSSSREEPPPYSLPEHSILKSHLIRADRLKPVQQWTISKKDIGDYHEEQILFTNENLQANMRIEGQEINYGAGMYSAQDMGEYYEESKGYQQLYAPDLAYEYAPAQAPPPAPPAAPHPAHAAHAAPAAHALPPAAPSYSDGTFAQTQLPSYDAAVAHQFQTTYSLDNYVTKRERSRAVGKLKVIVRTLERVSDACVCAQPAEQPRGVRRSERPVRRRVSSTYEYEDGDLFVDEPPPARRRARASRRPPASSSSSSYRAARAPANGIESLIQASELADEELPDNDTEDAAVAGMLSISEQRYEAPVRTFGLAVETPQKTTDTSRVESNGGASGAGGSAGGAGGAGARRVAGGADEYDEEDVIKEVHRDEEYVYPSLEMSSDEEEECPSRRRTARSRADSRGKTDKDESWSPRARLGRVVPRMRGPARASVRRECVRAALHAAAHRAHHAHHAHHAPERHPLSAKRAVLATKSKRPPPPAHPVSSNKNIRLKKGMKTAKQRLGKILKIHKMVY</sequence>
<evidence type="ECO:0000256" key="6">
    <source>
        <dbReference type="ARBA" id="ARBA00022833"/>
    </source>
</evidence>
<comment type="catalytic activity">
    <reaction evidence="14">
        <text>N(6),N(6)-dimethyl-L-lysyl(36)-[histone H3] + 2 2-oxoglutarate + 2 O2 = L-lysyl(36)-[histone H3] + 2 formaldehyde + 2 succinate + 2 CO2</text>
        <dbReference type="Rhea" id="RHEA:42032"/>
        <dbReference type="Rhea" id="RHEA-COMP:9785"/>
        <dbReference type="Rhea" id="RHEA-COMP:9787"/>
        <dbReference type="ChEBI" id="CHEBI:15379"/>
        <dbReference type="ChEBI" id="CHEBI:16526"/>
        <dbReference type="ChEBI" id="CHEBI:16810"/>
        <dbReference type="ChEBI" id="CHEBI:16842"/>
        <dbReference type="ChEBI" id="CHEBI:29969"/>
        <dbReference type="ChEBI" id="CHEBI:30031"/>
        <dbReference type="ChEBI" id="CHEBI:61976"/>
        <dbReference type="EC" id="1.14.11.27"/>
    </reaction>
</comment>
<evidence type="ECO:0000256" key="14">
    <source>
        <dbReference type="ARBA" id="ARBA00047915"/>
    </source>
</evidence>
<feature type="region of interest" description="Disordered" evidence="16">
    <location>
        <begin position="940"/>
        <end position="1038"/>
    </location>
</feature>
<dbReference type="AlphaFoldDB" id="A0AAU9UN74"/>
<dbReference type="PANTHER" id="PTHR23123">
    <property type="entry name" value="PHD/F-BOX CONTAINING PROTEIN"/>
    <property type="match status" value="1"/>
</dbReference>
<evidence type="ECO:0000256" key="2">
    <source>
        <dbReference type="ARBA" id="ARBA00008037"/>
    </source>
</evidence>
<dbReference type="InterPro" id="IPR003347">
    <property type="entry name" value="JmjC_dom"/>
</dbReference>
<dbReference type="PROSITE" id="PS50016">
    <property type="entry name" value="ZF_PHD_2"/>
    <property type="match status" value="1"/>
</dbReference>
<evidence type="ECO:0000256" key="9">
    <source>
        <dbReference type="ARBA" id="ARBA00023002"/>
    </source>
</evidence>
<dbReference type="PROSITE" id="PS01359">
    <property type="entry name" value="ZF_PHD_1"/>
    <property type="match status" value="1"/>
</dbReference>
<keyword evidence="13" id="KW-0539">Nucleus</keyword>
<evidence type="ECO:0000256" key="1">
    <source>
        <dbReference type="ARBA" id="ARBA00004123"/>
    </source>
</evidence>
<feature type="compositionally biased region" description="Basic and acidic residues" evidence="16">
    <location>
        <begin position="1021"/>
        <end position="1035"/>
    </location>
</feature>
<dbReference type="SMART" id="SM00249">
    <property type="entry name" value="PHD"/>
    <property type="match status" value="1"/>
</dbReference>
<dbReference type="EMBL" id="CAKOGL010000021">
    <property type="protein sequence ID" value="CAH2099322.1"/>
    <property type="molecule type" value="Genomic_DNA"/>
</dbReference>
<evidence type="ECO:0000259" key="18">
    <source>
        <dbReference type="PROSITE" id="PS51184"/>
    </source>
</evidence>
<keyword evidence="9" id="KW-0560">Oxidoreductase</keyword>
<dbReference type="SMART" id="SM00558">
    <property type="entry name" value="JmjC"/>
    <property type="match status" value="1"/>
</dbReference>
<name>A0AAU9UN74_EUPED</name>
<keyword evidence="10" id="KW-0408">Iron</keyword>
<dbReference type="InterPro" id="IPR041070">
    <property type="entry name" value="JHD"/>
</dbReference>
<dbReference type="CDD" id="cd15554">
    <property type="entry name" value="PHD_PHF2_like"/>
    <property type="match status" value="1"/>
</dbReference>
<evidence type="ECO:0000256" key="16">
    <source>
        <dbReference type="SAM" id="MobiDB-lite"/>
    </source>
</evidence>
<feature type="compositionally biased region" description="Pro residues" evidence="16">
    <location>
        <begin position="733"/>
        <end position="743"/>
    </location>
</feature>
<dbReference type="GO" id="GO:0008270">
    <property type="term" value="F:zinc ion binding"/>
    <property type="evidence" value="ECO:0007669"/>
    <property type="project" value="UniProtKB-KW"/>
</dbReference>
<evidence type="ECO:0000259" key="17">
    <source>
        <dbReference type="PROSITE" id="PS50016"/>
    </source>
</evidence>
<keyword evidence="6" id="KW-0862">Zinc</keyword>
<evidence type="ECO:0000256" key="11">
    <source>
        <dbReference type="ARBA" id="ARBA00023015"/>
    </source>
</evidence>
<evidence type="ECO:0000256" key="4">
    <source>
        <dbReference type="ARBA" id="ARBA00022723"/>
    </source>
</evidence>
<evidence type="ECO:0000256" key="10">
    <source>
        <dbReference type="ARBA" id="ARBA00023004"/>
    </source>
</evidence>
<dbReference type="InterPro" id="IPR011011">
    <property type="entry name" value="Znf_FYVE_PHD"/>
</dbReference>
<feature type="region of interest" description="Disordered" evidence="16">
    <location>
        <begin position="853"/>
        <end position="889"/>
    </location>
</feature>